<dbReference type="OrthoDB" id="5570653at2"/>
<dbReference type="PANTHER" id="PTHR38813">
    <property type="match status" value="1"/>
</dbReference>
<accession>A0A2Z3GR72</accession>
<dbReference type="InterPro" id="IPR052747">
    <property type="entry name" value="TA_system_RelE_toxin"/>
</dbReference>
<sequence length="76" mass="8400">MDKLPNAAVKSAVADVIEAVEVAANLTGIVNLKKLKGYKMAYRIRVGDFRIGVFITGGEVEFARVVDRKDIYKLFP</sequence>
<dbReference type="Gene3D" id="3.30.2310.20">
    <property type="entry name" value="RelE-like"/>
    <property type="match status" value="1"/>
</dbReference>
<evidence type="ECO:0000313" key="2">
    <source>
        <dbReference type="Proteomes" id="UP000245999"/>
    </source>
</evidence>
<dbReference type="SUPFAM" id="SSF143011">
    <property type="entry name" value="RelE-like"/>
    <property type="match status" value="1"/>
</dbReference>
<dbReference type="PANTHER" id="PTHR38813:SF1">
    <property type="entry name" value="TOXIN RELE1-RELATED"/>
    <property type="match status" value="1"/>
</dbReference>
<gene>
    <name evidence="1" type="ORF">DDQ68_20660</name>
</gene>
<evidence type="ECO:0000313" key="1">
    <source>
        <dbReference type="EMBL" id="AWM34971.1"/>
    </source>
</evidence>
<dbReference type="AlphaFoldDB" id="A0A2Z3GR72"/>
<dbReference type="Proteomes" id="UP000245999">
    <property type="component" value="Chromosome"/>
</dbReference>
<keyword evidence="2" id="KW-1185">Reference proteome</keyword>
<reference evidence="2" key="1">
    <citation type="submission" date="2018-04" db="EMBL/GenBank/DDBJ databases">
        <title>Complete genome of Antarctic heterotrophic bacterium Hymenobacter nivis.</title>
        <authorList>
            <person name="Terashima M."/>
        </authorList>
    </citation>
    <scope>NUCLEOTIDE SEQUENCE [LARGE SCALE GENOMIC DNA]</scope>
    <source>
        <strain evidence="2">NBRC 111535</strain>
    </source>
</reference>
<dbReference type="InterPro" id="IPR035093">
    <property type="entry name" value="RelE/ParE_toxin_dom_sf"/>
</dbReference>
<dbReference type="EMBL" id="CP029145">
    <property type="protein sequence ID" value="AWM34971.1"/>
    <property type="molecule type" value="Genomic_DNA"/>
</dbReference>
<organism evidence="1 2">
    <name type="scientific">Hymenobacter nivis</name>
    <dbReference type="NCBI Taxonomy" id="1850093"/>
    <lineage>
        <taxon>Bacteria</taxon>
        <taxon>Pseudomonadati</taxon>
        <taxon>Bacteroidota</taxon>
        <taxon>Cytophagia</taxon>
        <taxon>Cytophagales</taxon>
        <taxon>Hymenobacteraceae</taxon>
        <taxon>Hymenobacter</taxon>
    </lineage>
</organism>
<dbReference type="KEGG" id="hnv:DDQ68_20660"/>
<proteinExistence type="predicted"/>
<protein>
    <submittedName>
        <fullName evidence="1">Plasmid stabilization protein</fullName>
    </submittedName>
</protein>
<name>A0A2Z3GR72_9BACT</name>